<evidence type="ECO:0000259" key="3">
    <source>
        <dbReference type="SMART" id="SM00967"/>
    </source>
</evidence>
<dbReference type="SMART" id="SM00967">
    <property type="entry name" value="SpoU_sub_bind"/>
    <property type="match status" value="1"/>
</dbReference>
<dbReference type="AlphaFoldDB" id="A0A7C1XG15"/>
<dbReference type="InterPro" id="IPR013123">
    <property type="entry name" value="SpoU_subst-bd"/>
</dbReference>
<dbReference type="GO" id="GO:0008173">
    <property type="term" value="F:RNA methyltransferase activity"/>
    <property type="evidence" value="ECO:0007669"/>
    <property type="project" value="InterPro"/>
</dbReference>
<dbReference type="Gene3D" id="3.30.1330.30">
    <property type="match status" value="1"/>
</dbReference>
<protein>
    <submittedName>
        <fullName evidence="4">23S rRNA (Guanosine(2251)-2'-O)-methyltransferase RlmB</fullName>
    </submittedName>
</protein>
<sequence length="257" mass="27795">MRPLQRGRISEYLYGRNAVSEALRGRRRHRRLYVAAGIEEHARVAAIIQAARENRLPVSIVPRDQLDRMVGSVNHQGVVLETSPYPYVDLNALADPSPESIVLVLDHLEDPQNVATLLRTAEAVGVRGVILPERRAAGITPAVVNASAGAVEHLQIALVTNLARTVDELRERGYWIIALEPGAAAQSLFVAPLPTPLVLLVGSEGRGLSPILVRRADVQVVIPMFGRVTSLNAAVAGSIALYEVVRRLLSGEERGTG</sequence>
<reference evidence="4" key="1">
    <citation type="journal article" date="2020" name="mSystems">
        <title>Genome- and Community-Level Interaction Insights into Carbon Utilization and Element Cycling Functions of Hydrothermarchaeota in Hydrothermal Sediment.</title>
        <authorList>
            <person name="Zhou Z."/>
            <person name="Liu Y."/>
            <person name="Xu W."/>
            <person name="Pan J."/>
            <person name="Luo Z.H."/>
            <person name="Li M."/>
        </authorList>
    </citation>
    <scope>NUCLEOTIDE SEQUENCE [LARGE SCALE GENOMIC DNA]</scope>
    <source>
        <strain evidence="4">SpSt-222</strain>
    </source>
</reference>
<dbReference type="InterPro" id="IPR004441">
    <property type="entry name" value="rRNA_MeTrfase_TrmH"/>
</dbReference>
<dbReference type="SUPFAM" id="SSF75217">
    <property type="entry name" value="alpha/beta knot"/>
    <property type="match status" value="1"/>
</dbReference>
<dbReference type="NCBIfam" id="TIGR00186">
    <property type="entry name" value="rRNA_methyl_3"/>
    <property type="match status" value="1"/>
</dbReference>
<dbReference type="EMBL" id="DSJL01000009">
    <property type="protein sequence ID" value="HEF64911.1"/>
    <property type="molecule type" value="Genomic_DNA"/>
</dbReference>
<dbReference type="PANTHER" id="PTHR46429">
    <property type="entry name" value="23S RRNA (GUANOSINE-2'-O-)-METHYLTRANSFERASE RLMB"/>
    <property type="match status" value="1"/>
</dbReference>
<dbReference type="GO" id="GO:0032259">
    <property type="term" value="P:methylation"/>
    <property type="evidence" value="ECO:0007669"/>
    <property type="project" value="UniProtKB-KW"/>
</dbReference>
<name>A0A7C1XG15_THERO</name>
<dbReference type="CDD" id="cd18103">
    <property type="entry name" value="SpoU-like_RlmB"/>
    <property type="match status" value="1"/>
</dbReference>
<dbReference type="InterPro" id="IPR029064">
    <property type="entry name" value="Ribosomal_eL30-like_sf"/>
</dbReference>
<evidence type="ECO:0000313" key="4">
    <source>
        <dbReference type="EMBL" id="HEF64911.1"/>
    </source>
</evidence>
<proteinExistence type="predicted"/>
<gene>
    <name evidence="4" type="primary">rlmB</name>
    <name evidence="4" type="ORF">ENP47_04855</name>
</gene>
<dbReference type="InterPro" id="IPR001537">
    <property type="entry name" value="SpoU_MeTrfase"/>
</dbReference>
<dbReference type="PANTHER" id="PTHR46429:SF1">
    <property type="entry name" value="23S RRNA (GUANOSINE-2'-O-)-METHYLTRANSFERASE RLMB"/>
    <property type="match status" value="1"/>
</dbReference>
<dbReference type="GO" id="GO:0006396">
    <property type="term" value="P:RNA processing"/>
    <property type="evidence" value="ECO:0007669"/>
    <property type="project" value="InterPro"/>
</dbReference>
<keyword evidence="2 4" id="KW-0808">Transferase</keyword>
<dbReference type="Pfam" id="PF08032">
    <property type="entry name" value="SpoU_sub_bind"/>
    <property type="match status" value="1"/>
</dbReference>
<dbReference type="InterPro" id="IPR029026">
    <property type="entry name" value="tRNA_m1G_MTases_N"/>
</dbReference>
<dbReference type="Gene3D" id="3.40.1280.10">
    <property type="match status" value="1"/>
</dbReference>
<dbReference type="SUPFAM" id="SSF55315">
    <property type="entry name" value="L30e-like"/>
    <property type="match status" value="1"/>
</dbReference>
<dbReference type="Pfam" id="PF00588">
    <property type="entry name" value="SpoU_methylase"/>
    <property type="match status" value="1"/>
</dbReference>
<dbReference type="InterPro" id="IPR029028">
    <property type="entry name" value="Alpha/beta_knot_MTases"/>
</dbReference>
<evidence type="ECO:0000256" key="2">
    <source>
        <dbReference type="ARBA" id="ARBA00022679"/>
    </source>
</evidence>
<organism evidence="4">
    <name type="scientific">Thermomicrobium roseum</name>
    <dbReference type="NCBI Taxonomy" id="500"/>
    <lineage>
        <taxon>Bacteria</taxon>
        <taxon>Pseudomonadati</taxon>
        <taxon>Thermomicrobiota</taxon>
        <taxon>Thermomicrobia</taxon>
        <taxon>Thermomicrobiales</taxon>
        <taxon>Thermomicrobiaceae</taxon>
        <taxon>Thermomicrobium</taxon>
    </lineage>
</organism>
<comment type="caution">
    <text evidence="4">The sequence shown here is derived from an EMBL/GenBank/DDBJ whole genome shotgun (WGS) entry which is preliminary data.</text>
</comment>
<dbReference type="GO" id="GO:0005829">
    <property type="term" value="C:cytosol"/>
    <property type="evidence" value="ECO:0007669"/>
    <property type="project" value="TreeGrafter"/>
</dbReference>
<accession>A0A7C1XG15</accession>
<dbReference type="GO" id="GO:0003723">
    <property type="term" value="F:RNA binding"/>
    <property type="evidence" value="ECO:0007669"/>
    <property type="project" value="InterPro"/>
</dbReference>
<keyword evidence="1 4" id="KW-0489">Methyltransferase</keyword>
<feature type="domain" description="RNA 2-O ribose methyltransferase substrate binding" evidence="3">
    <location>
        <begin position="12"/>
        <end position="88"/>
    </location>
</feature>
<evidence type="ECO:0000256" key="1">
    <source>
        <dbReference type="ARBA" id="ARBA00022603"/>
    </source>
</evidence>